<comment type="caution">
    <text evidence="2">The sequence shown here is derived from an EMBL/GenBank/DDBJ whole genome shotgun (WGS) entry which is preliminary data.</text>
</comment>
<proteinExistence type="predicted"/>
<feature type="non-terminal residue" evidence="2">
    <location>
        <position position="1"/>
    </location>
</feature>
<feature type="compositionally biased region" description="Polar residues" evidence="1">
    <location>
        <begin position="7"/>
        <end position="20"/>
    </location>
</feature>
<sequence length="20" mass="2057">LLFSECVGSNPTSVDSLSTT</sequence>
<keyword evidence="3" id="KW-1185">Reference proteome</keyword>
<organism evidence="2 3">
    <name type="scientific">Kipferlia bialata</name>
    <dbReference type="NCBI Taxonomy" id="797122"/>
    <lineage>
        <taxon>Eukaryota</taxon>
        <taxon>Metamonada</taxon>
        <taxon>Carpediemonas-like organisms</taxon>
        <taxon>Kipferlia</taxon>
    </lineage>
</organism>
<dbReference type="EMBL" id="BDIP01006836">
    <property type="protein sequence ID" value="GCA64308.1"/>
    <property type="molecule type" value="Genomic_DNA"/>
</dbReference>
<feature type="region of interest" description="Disordered" evidence="1">
    <location>
        <begin position="1"/>
        <end position="20"/>
    </location>
</feature>
<accession>A0A391NZ62</accession>
<evidence type="ECO:0000313" key="2">
    <source>
        <dbReference type="EMBL" id="GCA64308.1"/>
    </source>
</evidence>
<dbReference type="Proteomes" id="UP000265618">
    <property type="component" value="Unassembled WGS sequence"/>
</dbReference>
<name>A0A391NZ62_9EUKA</name>
<gene>
    <name evidence="2" type="ORF">KIPB_013883</name>
</gene>
<reference evidence="2 3" key="1">
    <citation type="journal article" date="2018" name="PLoS ONE">
        <title>The draft genome of Kipferlia bialata reveals reductive genome evolution in fornicate parasites.</title>
        <authorList>
            <person name="Tanifuji G."/>
            <person name="Takabayashi S."/>
            <person name="Kume K."/>
            <person name="Takagi M."/>
            <person name="Nakayama T."/>
            <person name="Kamikawa R."/>
            <person name="Inagaki Y."/>
            <person name="Hashimoto T."/>
        </authorList>
    </citation>
    <scope>NUCLEOTIDE SEQUENCE [LARGE SCALE GENOMIC DNA]</scope>
    <source>
        <strain evidence="2">NY0173</strain>
    </source>
</reference>
<evidence type="ECO:0000256" key="1">
    <source>
        <dbReference type="SAM" id="MobiDB-lite"/>
    </source>
</evidence>
<dbReference type="AlphaFoldDB" id="A0A391NZ62"/>
<protein>
    <submittedName>
        <fullName evidence="2">Uncharacterized protein</fullName>
    </submittedName>
</protein>
<evidence type="ECO:0000313" key="3">
    <source>
        <dbReference type="Proteomes" id="UP000265618"/>
    </source>
</evidence>